<dbReference type="Proteomes" id="UP000054097">
    <property type="component" value="Unassembled WGS sequence"/>
</dbReference>
<gene>
    <name evidence="1" type="ORF">M408DRAFT_328372</name>
    <name evidence="2" type="ORF">M408DRAFT_328374</name>
</gene>
<accession>A0A0C3BCP1</accession>
<dbReference type="EMBL" id="KN824286">
    <property type="protein sequence ID" value="KIM29905.1"/>
    <property type="molecule type" value="Genomic_DNA"/>
</dbReference>
<dbReference type="EMBL" id="KN824286">
    <property type="protein sequence ID" value="KIM29899.1"/>
    <property type="molecule type" value="Genomic_DNA"/>
</dbReference>
<reference evidence="3" key="2">
    <citation type="submission" date="2015-01" db="EMBL/GenBank/DDBJ databases">
        <title>Evolutionary Origins and Diversification of the Mycorrhizal Mutualists.</title>
        <authorList>
            <consortium name="DOE Joint Genome Institute"/>
            <consortium name="Mycorrhizal Genomics Consortium"/>
            <person name="Kohler A."/>
            <person name="Kuo A."/>
            <person name="Nagy L.G."/>
            <person name="Floudas D."/>
            <person name="Copeland A."/>
            <person name="Barry K.W."/>
            <person name="Cichocki N."/>
            <person name="Veneault-Fourrey C."/>
            <person name="LaButti K."/>
            <person name="Lindquist E.A."/>
            <person name="Lipzen A."/>
            <person name="Lundell T."/>
            <person name="Morin E."/>
            <person name="Murat C."/>
            <person name="Riley R."/>
            <person name="Ohm R."/>
            <person name="Sun H."/>
            <person name="Tunlid A."/>
            <person name="Henrissat B."/>
            <person name="Grigoriev I.V."/>
            <person name="Hibbett D.S."/>
            <person name="Martin F."/>
        </authorList>
    </citation>
    <scope>NUCLEOTIDE SEQUENCE [LARGE SCALE GENOMIC DNA]</scope>
    <source>
        <strain evidence="3">MAFF 305830</strain>
    </source>
</reference>
<dbReference type="HOGENOM" id="CLU_2924151_0_0_1"/>
<dbReference type="AlphaFoldDB" id="A0A0C3BCP1"/>
<evidence type="ECO:0000313" key="1">
    <source>
        <dbReference type="EMBL" id="KIM29899.1"/>
    </source>
</evidence>
<keyword evidence="3" id="KW-1185">Reference proteome</keyword>
<reference evidence="1 3" key="1">
    <citation type="submission" date="2014-04" db="EMBL/GenBank/DDBJ databases">
        <authorList>
            <consortium name="DOE Joint Genome Institute"/>
            <person name="Kuo A."/>
            <person name="Zuccaro A."/>
            <person name="Kohler A."/>
            <person name="Nagy L.G."/>
            <person name="Floudas D."/>
            <person name="Copeland A."/>
            <person name="Barry K.W."/>
            <person name="Cichocki N."/>
            <person name="Veneault-Fourrey C."/>
            <person name="LaButti K."/>
            <person name="Lindquist E.A."/>
            <person name="Lipzen A."/>
            <person name="Lundell T."/>
            <person name="Morin E."/>
            <person name="Murat C."/>
            <person name="Sun H."/>
            <person name="Tunlid A."/>
            <person name="Henrissat B."/>
            <person name="Grigoriev I.V."/>
            <person name="Hibbett D.S."/>
            <person name="Martin F."/>
            <person name="Nordberg H.P."/>
            <person name="Cantor M.N."/>
            <person name="Hua S.X."/>
        </authorList>
    </citation>
    <scope>NUCLEOTIDE SEQUENCE [LARGE SCALE GENOMIC DNA]</scope>
    <source>
        <strain evidence="1 3">MAFF 305830</strain>
    </source>
</reference>
<organism evidence="1 3">
    <name type="scientific">Serendipita vermifera MAFF 305830</name>
    <dbReference type="NCBI Taxonomy" id="933852"/>
    <lineage>
        <taxon>Eukaryota</taxon>
        <taxon>Fungi</taxon>
        <taxon>Dikarya</taxon>
        <taxon>Basidiomycota</taxon>
        <taxon>Agaricomycotina</taxon>
        <taxon>Agaricomycetes</taxon>
        <taxon>Sebacinales</taxon>
        <taxon>Serendipitaceae</taxon>
        <taxon>Serendipita</taxon>
    </lineage>
</organism>
<protein>
    <submittedName>
        <fullName evidence="1">Uncharacterized protein</fullName>
    </submittedName>
</protein>
<evidence type="ECO:0000313" key="2">
    <source>
        <dbReference type="EMBL" id="KIM29905.1"/>
    </source>
</evidence>
<proteinExistence type="predicted"/>
<name>A0A0C3BCP1_SERVB</name>
<reference evidence="1" key="3">
    <citation type="submission" date="2015-02" db="EMBL/GenBank/DDBJ databases">
        <title>Evolutionary Origins and Diversification of the Mycorrhizal Mutualists.</title>
        <authorList>
            <consortium name="DOE Joint Genome Institute"/>
            <consortium name="Mycorrhizal Genomics Consortium"/>
            <person name="Kohler A."/>
            <person name="Kuo A."/>
            <person name="Nagy L.G."/>
            <person name="Floudas D."/>
            <person name="Copeland A."/>
            <person name="Barry K.W."/>
            <person name="Cichocki N."/>
            <person name="Veneault-Fourrey C."/>
            <person name="LaButti K."/>
            <person name="Lindquist E.A."/>
            <person name="Lipzen A."/>
            <person name="Lundell T."/>
            <person name="Morin E."/>
            <person name="Murat C."/>
            <person name="Riley R."/>
            <person name="Ohm R."/>
            <person name="Sun H."/>
            <person name="Tunlid A."/>
            <person name="Henrissat B."/>
            <person name="Grigoriev I.V."/>
            <person name="Hibbett D.S."/>
            <person name="Martin F."/>
        </authorList>
    </citation>
    <scope>NUCLEOTIDE SEQUENCE</scope>
    <source>
        <strain evidence="1 3">MAFF 305830</strain>
    </source>
</reference>
<sequence length="61" mass="7310">MRVTTFWTPLRCPFPYADLVAPQQLAVRPVKSSPRYWMSLRYERTIEGPVELIIWDRCRLV</sequence>
<evidence type="ECO:0000313" key="3">
    <source>
        <dbReference type="Proteomes" id="UP000054097"/>
    </source>
</evidence>